<reference evidence="1 2" key="1">
    <citation type="submission" date="2014-04" db="EMBL/GenBank/DDBJ databases">
        <title>Evolutionary Origins and Diversification of the Mycorrhizal Mutualists.</title>
        <authorList>
            <consortium name="DOE Joint Genome Institute"/>
            <consortium name="Mycorrhizal Genomics Consortium"/>
            <person name="Kohler A."/>
            <person name="Kuo A."/>
            <person name="Nagy L.G."/>
            <person name="Floudas D."/>
            <person name="Copeland A."/>
            <person name="Barry K.W."/>
            <person name="Cichocki N."/>
            <person name="Veneault-Fourrey C."/>
            <person name="LaButti K."/>
            <person name="Lindquist E.A."/>
            <person name="Lipzen A."/>
            <person name="Lundell T."/>
            <person name="Morin E."/>
            <person name="Murat C."/>
            <person name="Riley R."/>
            <person name="Ohm R."/>
            <person name="Sun H."/>
            <person name="Tunlid A."/>
            <person name="Henrissat B."/>
            <person name="Grigoriev I.V."/>
            <person name="Hibbett D.S."/>
            <person name="Martin F."/>
        </authorList>
    </citation>
    <scope>NUCLEOTIDE SEQUENCE [LARGE SCALE GENOMIC DNA]</scope>
    <source>
        <strain evidence="1 2">Koide BX008</strain>
    </source>
</reference>
<gene>
    <name evidence="1" type="ORF">M378DRAFT_166874</name>
</gene>
<name>A0A0C2WIR8_AMAMK</name>
<dbReference type="EMBL" id="KN818284">
    <property type="protein sequence ID" value="KIL61427.1"/>
    <property type="molecule type" value="Genomic_DNA"/>
</dbReference>
<evidence type="ECO:0000313" key="1">
    <source>
        <dbReference type="EMBL" id="KIL61427.1"/>
    </source>
</evidence>
<accession>A0A0C2WIR8</accession>
<dbReference type="AlphaFoldDB" id="A0A0C2WIR8"/>
<proteinExistence type="predicted"/>
<protein>
    <submittedName>
        <fullName evidence="1">Uncharacterized protein</fullName>
    </submittedName>
</protein>
<dbReference type="Proteomes" id="UP000054549">
    <property type="component" value="Unassembled WGS sequence"/>
</dbReference>
<dbReference type="HOGENOM" id="CLU_2704332_0_0_1"/>
<evidence type="ECO:0000313" key="2">
    <source>
        <dbReference type="Proteomes" id="UP000054549"/>
    </source>
</evidence>
<keyword evidence="2" id="KW-1185">Reference proteome</keyword>
<sequence length="73" mass="8064">MACDRVNLQDIASVNTTCSQGVSRQYSLLRVQIQVPISTSMGLEPARTVIQRPTMIRSVSQMSKHDIPTMASE</sequence>
<dbReference type="InParanoid" id="A0A0C2WIR8"/>
<organism evidence="1 2">
    <name type="scientific">Amanita muscaria (strain Koide BX008)</name>
    <dbReference type="NCBI Taxonomy" id="946122"/>
    <lineage>
        <taxon>Eukaryota</taxon>
        <taxon>Fungi</taxon>
        <taxon>Dikarya</taxon>
        <taxon>Basidiomycota</taxon>
        <taxon>Agaricomycotina</taxon>
        <taxon>Agaricomycetes</taxon>
        <taxon>Agaricomycetidae</taxon>
        <taxon>Agaricales</taxon>
        <taxon>Pluteineae</taxon>
        <taxon>Amanitaceae</taxon>
        <taxon>Amanita</taxon>
    </lineage>
</organism>